<dbReference type="EMBL" id="BLSB01000004">
    <property type="protein sequence ID" value="GFP34369.1"/>
    <property type="molecule type" value="Genomic_DNA"/>
</dbReference>
<dbReference type="GO" id="GO:0070181">
    <property type="term" value="F:small ribosomal subunit rRNA binding"/>
    <property type="evidence" value="ECO:0007669"/>
    <property type="project" value="TreeGrafter"/>
</dbReference>
<dbReference type="EMBL" id="BLRZ01000017">
    <property type="protein sequence ID" value="GFP29626.1"/>
    <property type="molecule type" value="Genomic_DNA"/>
</dbReference>
<evidence type="ECO:0000313" key="19">
    <source>
        <dbReference type="Proteomes" id="UP000576480"/>
    </source>
</evidence>
<dbReference type="Proteomes" id="UP000585609">
    <property type="component" value="Unassembled WGS sequence"/>
</dbReference>
<comment type="function">
    <text evidence="7">Binds as a heterodimer with protein bS6 to the central domain of the 16S rRNA, where it helps stabilize the platform of the 30S subunit.</text>
</comment>
<evidence type="ECO:0000256" key="6">
    <source>
        <dbReference type="ARBA" id="ARBA00035141"/>
    </source>
</evidence>
<dbReference type="SUPFAM" id="SSF46911">
    <property type="entry name" value="Ribosomal protein S18"/>
    <property type="match status" value="1"/>
</dbReference>
<organism evidence="14 16">
    <name type="scientific">Candidatus Hakubella thermalkaliphila</name>
    <dbReference type="NCBI Taxonomy" id="2754717"/>
    <lineage>
        <taxon>Bacteria</taxon>
        <taxon>Bacillati</taxon>
        <taxon>Actinomycetota</taxon>
        <taxon>Actinomycetota incertae sedis</taxon>
        <taxon>Candidatus Hakubellales</taxon>
        <taxon>Candidatus Hakubellaceae</taxon>
        <taxon>Candidatus Hakubella</taxon>
    </lineage>
</organism>
<dbReference type="EMBL" id="BLRV01000392">
    <property type="protein sequence ID" value="GFP22396.1"/>
    <property type="molecule type" value="Genomic_DNA"/>
</dbReference>
<sequence length="85" mass="10272">MRNLRKRQPKSDTLLRKQQRRFCYFCKEKIDYIDYKDLNLLRKYISDKGKIRPRRVTGTCAQHQSELATTIKRARELALIPYTSH</sequence>
<keyword evidence="4 7" id="KW-0689">Ribosomal protein</keyword>
<dbReference type="AlphaFoldDB" id="A0A6V8Q0G8"/>
<evidence type="ECO:0000313" key="9">
    <source>
        <dbReference type="EMBL" id="GFP18992.1"/>
    </source>
</evidence>
<dbReference type="PANTHER" id="PTHR13479">
    <property type="entry name" value="30S RIBOSOMAL PROTEIN S18"/>
    <property type="match status" value="1"/>
</dbReference>
<dbReference type="GO" id="GO:0022627">
    <property type="term" value="C:cytosolic small ribosomal subunit"/>
    <property type="evidence" value="ECO:0007669"/>
    <property type="project" value="TreeGrafter"/>
</dbReference>
<dbReference type="HAMAP" id="MF_00270">
    <property type="entry name" value="Ribosomal_bS18"/>
    <property type="match status" value="1"/>
</dbReference>
<dbReference type="EMBL" id="BLSD01000001">
    <property type="protein sequence ID" value="GFP38333.1"/>
    <property type="molecule type" value="Genomic_DNA"/>
</dbReference>
<dbReference type="Proteomes" id="UP000580051">
    <property type="component" value="Unassembled WGS sequence"/>
</dbReference>
<evidence type="ECO:0000313" key="13">
    <source>
        <dbReference type="EMBL" id="GFP34369.1"/>
    </source>
</evidence>
<evidence type="ECO:0000313" key="22">
    <source>
        <dbReference type="Proteomes" id="UP000588083"/>
    </source>
</evidence>
<dbReference type="Proteomes" id="UP000588083">
    <property type="component" value="Unassembled WGS sequence"/>
</dbReference>
<evidence type="ECO:0000256" key="4">
    <source>
        <dbReference type="ARBA" id="ARBA00022980"/>
    </source>
</evidence>
<dbReference type="Proteomes" id="UP000569018">
    <property type="component" value="Unassembled WGS sequence"/>
</dbReference>
<comment type="subunit">
    <text evidence="7">Part of the 30S ribosomal subunit. Forms a tight heterodimer with protein bS6.</text>
</comment>
<evidence type="ECO:0000313" key="18">
    <source>
        <dbReference type="Proteomes" id="UP000574717"/>
    </source>
</evidence>
<dbReference type="InterPro" id="IPR001648">
    <property type="entry name" value="Ribosomal_bS18"/>
</dbReference>
<keyword evidence="5 7" id="KW-0687">Ribonucleoprotein</keyword>
<reference evidence="16 17" key="1">
    <citation type="journal article" date="2020" name="Front. Microbiol.">
        <title>Single-cell genomics of novel Actinobacteria with the Wood-Ljungdahl pathway discovered in a serpentinizing system.</title>
        <authorList>
            <person name="Merino N."/>
            <person name="Kawai M."/>
            <person name="Boyd E.S."/>
            <person name="Colman D.R."/>
            <person name="McGlynn S.E."/>
            <person name="Nealson K.H."/>
            <person name="Kurokawa K."/>
            <person name="Hongoh Y."/>
        </authorList>
    </citation>
    <scope>NUCLEOTIDE SEQUENCE [LARGE SCALE GENOMIC DNA]</scope>
    <source>
        <strain evidence="9 18">S03</strain>
        <strain evidence="10 20">S06</strain>
        <strain evidence="11 21">S09_30</strain>
        <strain evidence="12 22">S34</strain>
        <strain evidence="13 19">S43</strain>
        <strain evidence="14 16">S44</strain>
        <strain evidence="15 17">S47</strain>
    </source>
</reference>
<dbReference type="FunFam" id="4.10.640.10:FF:000004">
    <property type="entry name" value="30S ribosomal protein S18"/>
    <property type="match status" value="1"/>
</dbReference>
<dbReference type="InterPro" id="IPR018275">
    <property type="entry name" value="Ribosomal_bS18_CS"/>
</dbReference>
<evidence type="ECO:0000313" key="20">
    <source>
        <dbReference type="Proteomes" id="UP000580051"/>
    </source>
</evidence>
<keyword evidence="22" id="KW-1185">Reference proteome</keyword>
<comment type="caution">
    <text evidence="14">The sequence shown here is derived from an EMBL/GenBank/DDBJ whole genome shotgun (WGS) entry which is preliminary data.</text>
</comment>
<evidence type="ECO:0000256" key="5">
    <source>
        <dbReference type="ARBA" id="ARBA00023274"/>
    </source>
</evidence>
<evidence type="ECO:0000256" key="2">
    <source>
        <dbReference type="ARBA" id="ARBA00022730"/>
    </source>
</evidence>
<evidence type="ECO:0000313" key="14">
    <source>
        <dbReference type="EMBL" id="GFP38087.1"/>
    </source>
</evidence>
<evidence type="ECO:0000256" key="7">
    <source>
        <dbReference type="HAMAP-Rule" id="MF_00270"/>
    </source>
</evidence>
<dbReference type="Proteomes" id="UP000574717">
    <property type="component" value="Unassembled WGS sequence"/>
</dbReference>
<dbReference type="GO" id="GO:0003735">
    <property type="term" value="F:structural constituent of ribosome"/>
    <property type="evidence" value="ECO:0007669"/>
    <property type="project" value="InterPro"/>
</dbReference>
<evidence type="ECO:0000313" key="17">
    <source>
        <dbReference type="Proteomes" id="UP000569018"/>
    </source>
</evidence>
<dbReference type="Proteomes" id="UP000576480">
    <property type="component" value="Unassembled WGS sequence"/>
</dbReference>
<dbReference type="PRINTS" id="PR00974">
    <property type="entry name" value="RIBOSOMALS18"/>
</dbReference>
<dbReference type="Gene3D" id="4.10.640.10">
    <property type="entry name" value="Ribosomal protein S18"/>
    <property type="match status" value="1"/>
</dbReference>
<evidence type="ECO:0000256" key="1">
    <source>
        <dbReference type="ARBA" id="ARBA00005589"/>
    </source>
</evidence>
<name>A0A6V8Q0G8_9ACTN</name>
<dbReference type="InterPro" id="IPR036870">
    <property type="entry name" value="Ribosomal_bS18_sf"/>
</dbReference>
<evidence type="ECO:0000313" key="11">
    <source>
        <dbReference type="EMBL" id="GFP23193.1"/>
    </source>
</evidence>
<accession>A0A6V8Q0G8</accession>
<dbReference type="GO" id="GO:0006412">
    <property type="term" value="P:translation"/>
    <property type="evidence" value="ECO:0007669"/>
    <property type="project" value="UniProtKB-UniRule"/>
</dbReference>
<dbReference type="PANTHER" id="PTHR13479:SF40">
    <property type="entry name" value="SMALL RIBOSOMAL SUBUNIT PROTEIN BS18M"/>
    <property type="match status" value="1"/>
</dbReference>
<evidence type="ECO:0000313" key="10">
    <source>
        <dbReference type="EMBL" id="GFP22396.1"/>
    </source>
</evidence>
<keyword evidence="3 7" id="KW-0694">RNA-binding</keyword>
<dbReference type="Proteomes" id="UP000561271">
    <property type="component" value="Unassembled WGS sequence"/>
</dbReference>
<comment type="similarity">
    <text evidence="1 7 8">Belongs to the bacterial ribosomal protein bS18 family.</text>
</comment>
<dbReference type="Pfam" id="PF01084">
    <property type="entry name" value="Ribosomal_S18"/>
    <property type="match status" value="1"/>
</dbReference>
<evidence type="ECO:0000313" key="21">
    <source>
        <dbReference type="Proteomes" id="UP000585609"/>
    </source>
</evidence>
<evidence type="ECO:0000313" key="16">
    <source>
        <dbReference type="Proteomes" id="UP000561271"/>
    </source>
</evidence>
<dbReference type="EMBL" id="BLRW01000065">
    <property type="protein sequence ID" value="GFP23193.1"/>
    <property type="molecule type" value="Genomic_DNA"/>
</dbReference>
<evidence type="ECO:0000313" key="15">
    <source>
        <dbReference type="EMBL" id="GFP38333.1"/>
    </source>
</evidence>
<dbReference type="PROSITE" id="PS00057">
    <property type="entry name" value="RIBOSOMAL_S18"/>
    <property type="match status" value="1"/>
</dbReference>
<evidence type="ECO:0000256" key="3">
    <source>
        <dbReference type="ARBA" id="ARBA00022884"/>
    </source>
</evidence>
<protein>
    <recommendedName>
        <fullName evidence="6 7">Small ribosomal subunit protein bS18</fullName>
    </recommendedName>
</protein>
<evidence type="ECO:0000313" key="12">
    <source>
        <dbReference type="EMBL" id="GFP29626.1"/>
    </source>
</evidence>
<keyword evidence="2 7" id="KW-0699">rRNA-binding</keyword>
<proteinExistence type="inferred from homology"/>
<gene>
    <name evidence="7" type="primary">rpsR</name>
    <name evidence="9" type="ORF">HKBW3S03_00496</name>
    <name evidence="10" type="ORF">HKBW3S06_01624</name>
    <name evidence="11" type="ORF">HKBW3S09_00660</name>
    <name evidence="12" type="ORF">HKBW3S34_00546</name>
    <name evidence="13" type="ORF">HKBW3S43_00163</name>
    <name evidence="14" type="ORF">HKBW3S44_01767</name>
    <name evidence="15" type="ORF">HKBW3S47_00034</name>
</gene>
<evidence type="ECO:0000256" key="8">
    <source>
        <dbReference type="RuleBase" id="RU003910"/>
    </source>
</evidence>
<dbReference type="EMBL" id="BLRU01000027">
    <property type="protein sequence ID" value="GFP18992.1"/>
    <property type="molecule type" value="Genomic_DNA"/>
</dbReference>
<dbReference type="NCBIfam" id="TIGR00165">
    <property type="entry name" value="S18"/>
    <property type="match status" value="1"/>
</dbReference>
<dbReference type="EMBL" id="BLSC01000320">
    <property type="protein sequence ID" value="GFP38087.1"/>
    <property type="molecule type" value="Genomic_DNA"/>
</dbReference>